<protein>
    <submittedName>
        <fullName evidence="2">RidA family protein</fullName>
    </submittedName>
</protein>
<proteinExistence type="predicted"/>
<organism evidence="2 3">
    <name type="scientific">Tahibacter amnicola</name>
    <dbReference type="NCBI Taxonomy" id="2976241"/>
    <lineage>
        <taxon>Bacteria</taxon>
        <taxon>Pseudomonadati</taxon>
        <taxon>Pseudomonadota</taxon>
        <taxon>Gammaproteobacteria</taxon>
        <taxon>Lysobacterales</taxon>
        <taxon>Rhodanobacteraceae</taxon>
        <taxon>Tahibacter</taxon>
    </lineage>
</organism>
<dbReference type="InterPro" id="IPR035959">
    <property type="entry name" value="RutC-like_sf"/>
</dbReference>
<evidence type="ECO:0000259" key="1">
    <source>
        <dbReference type="Pfam" id="PF14588"/>
    </source>
</evidence>
<evidence type="ECO:0000313" key="3">
    <source>
        <dbReference type="Proteomes" id="UP001064632"/>
    </source>
</evidence>
<dbReference type="CDD" id="cd02199">
    <property type="entry name" value="YjgF_YER057c_UK114_like_1"/>
    <property type="match status" value="1"/>
</dbReference>
<dbReference type="EMBL" id="CP104694">
    <property type="protein sequence ID" value="UXI68807.1"/>
    <property type="molecule type" value="Genomic_DNA"/>
</dbReference>
<dbReference type="PANTHER" id="PTHR43760:SF1">
    <property type="entry name" value="ENDORIBONUCLEASE L-PSP_CHORISMATE MUTASE-LIKE DOMAIN-CONTAINING PROTEIN"/>
    <property type="match status" value="1"/>
</dbReference>
<sequence>MKDDAPMDGVDAIGDCPPSPLGNYRAVVVRGSVGAVSGQLPIEHDVVVFRGRVGRELDVQQGYRAAALCARNVVAQLRHALHEAIDRVALTRITGYVASAPGFIGQAAVIDGASDVLVAALGDRGTHARAAVGVSHLPAGAAVELVVEFVLQ</sequence>
<gene>
    <name evidence="2" type="ORF">N4264_03895</name>
</gene>
<dbReference type="InterPro" id="IPR013813">
    <property type="entry name" value="Endoribo_LPSP/chorism_mut-like"/>
</dbReference>
<keyword evidence="3" id="KW-1185">Reference proteome</keyword>
<reference evidence="2" key="1">
    <citation type="submission" date="2022-09" db="EMBL/GenBank/DDBJ databases">
        <title>Tahibacter sp. nov., isolated from a fresh water.</title>
        <authorList>
            <person name="Baek J.H."/>
            <person name="Lee J.K."/>
            <person name="Kim J.M."/>
            <person name="Jeon C.O."/>
        </authorList>
    </citation>
    <scope>NUCLEOTIDE SEQUENCE</scope>
    <source>
        <strain evidence="2">W38</strain>
    </source>
</reference>
<evidence type="ECO:0000313" key="2">
    <source>
        <dbReference type="EMBL" id="UXI68807.1"/>
    </source>
</evidence>
<dbReference type="Gene3D" id="3.30.1330.40">
    <property type="entry name" value="RutC-like"/>
    <property type="match status" value="1"/>
</dbReference>
<name>A0ABY6BG97_9GAMM</name>
<dbReference type="SUPFAM" id="SSF55298">
    <property type="entry name" value="YjgF-like"/>
    <property type="match status" value="1"/>
</dbReference>
<accession>A0ABY6BG97</accession>
<dbReference type="PANTHER" id="PTHR43760">
    <property type="entry name" value="ENDORIBONUCLEASE-RELATED"/>
    <property type="match status" value="1"/>
</dbReference>
<dbReference type="RefSeq" id="WP_261695766.1">
    <property type="nucleotide sequence ID" value="NZ_CP104694.1"/>
</dbReference>
<feature type="domain" description="Endoribonuclease L-PSP/chorismate mutase-like" evidence="1">
    <location>
        <begin position="20"/>
        <end position="137"/>
    </location>
</feature>
<dbReference type="Proteomes" id="UP001064632">
    <property type="component" value="Chromosome"/>
</dbReference>
<dbReference type="Pfam" id="PF14588">
    <property type="entry name" value="YjgF_endoribonc"/>
    <property type="match status" value="1"/>
</dbReference>